<evidence type="ECO:0000313" key="1">
    <source>
        <dbReference type="EMBL" id="KAG8179924.1"/>
    </source>
</evidence>
<dbReference type="Proteomes" id="UP000827092">
    <property type="component" value="Unassembled WGS sequence"/>
</dbReference>
<name>A0AAV6U6Y8_9ARAC</name>
<keyword evidence="2" id="KW-1185">Reference proteome</keyword>
<gene>
    <name evidence="1" type="ORF">JTE90_025249</name>
</gene>
<protein>
    <submittedName>
        <fullName evidence="1">Uncharacterized protein</fullName>
    </submittedName>
</protein>
<comment type="caution">
    <text evidence="1">The sequence shown here is derived from an EMBL/GenBank/DDBJ whole genome shotgun (WGS) entry which is preliminary data.</text>
</comment>
<organism evidence="1 2">
    <name type="scientific">Oedothorax gibbosus</name>
    <dbReference type="NCBI Taxonomy" id="931172"/>
    <lineage>
        <taxon>Eukaryota</taxon>
        <taxon>Metazoa</taxon>
        <taxon>Ecdysozoa</taxon>
        <taxon>Arthropoda</taxon>
        <taxon>Chelicerata</taxon>
        <taxon>Arachnida</taxon>
        <taxon>Araneae</taxon>
        <taxon>Araneomorphae</taxon>
        <taxon>Entelegynae</taxon>
        <taxon>Araneoidea</taxon>
        <taxon>Linyphiidae</taxon>
        <taxon>Erigoninae</taxon>
        <taxon>Oedothorax</taxon>
    </lineage>
</organism>
<dbReference type="AlphaFoldDB" id="A0AAV6U6Y8"/>
<accession>A0AAV6U6Y8</accession>
<reference evidence="1 2" key="1">
    <citation type="journal article" date="2022" name="Nat. Ecol. Evol.">
        <title>A masculinizing supergene underlies an exaggerated male reproductive morph in a spider.</title>
        <authorList>
            <person name="Hendrickx F."/>
            <person name="De Corte Z."/>
            <person name="Sonet G."/>
            <person name="Van Belleghem S.M."/>
            <person name="Kostlbacher S."/>
            <person name="Vangestel C."/>
        </authorList>
    </citation>
    <scope>NUCLEOTIDE SEQUENCE [LARGE SCALE GENOMIC DNA]</scope>
    <source>
        <strain evidence="1">W744_W776</strain>
    </source>
</reference>
<dbReference type="EMBL" id="JAFNEN010000596">
    <property type="protein sequence ID" value="KAG8179924.1"/>
    <property type="molecule type" value="Genomic_DNA"/>
</dbReference>
<sequence>MSKDLNVTNEDDLQICEKLCSETIPMTWIVEQSSISQKQKQCLMTFAEHEALKYVSGYIAFKVKKKDPTLGNISANVVEDL</sequence>
<evidence type="ECO:0000313" key="2">
    <source>
        <dbReference type="Proteomes" id="UP000827092"/>
    </source>
</evidence>
<proteinExistence type="predicted"/>